<sequence length="202" mass="22117">MPGLEIIDSSTPSTSTSNVVHSSHPVTNKVSDPLPIVGSGIASHTVSDAVPFSQPMTSLLKHTSSKLRKTFSRYDSDKDGQINPESLGDMIRTLGGNPTEAQVNEIVSKESLNGPFDFHRFVGLMRKHLRAKPMDLELHRALEAIDNDVDGYINIAKLRHAMTTMGESLDPEEFDEWIRAIGVGSDGSVRYEDIIAPMMKAT</sequence>
<dbReference type="EMBL" id="JAKOGI010000860">
    <property type="protein sequence ID" value="KAJ8429761.1"/>
    <property type="molecule type" value="Genomic_DNA"/>
</dbReference>
<dbReference type="Pfam" id="PF13405">
    <property type="entry name" value="EF-hand_6"/>
    <property type="match status" value="1"/>
</dbReference>
<dbReference type="GO" id="GO:0016460">
    <property type="term" value="C:myosin II complex"/>
    <property type="evidence" value="ECO:0007669"/>
    <property type="project" value="TreeGrafter"/>
</dbReference>
<organism evidence="4 5">
    <name type="scientific">Carnegiea gigantea</name>
    <dbReference type="NCBI Taxonomy" id="171969"/>
    <lineage>
        <taxon>Eukaryota</taxon>
        <taxon>Viridiplantae</taxon>
        <taxon>Streptophyta</taxon>
        <taxon>Embryophyta</taxon>
        <taxon>Tracheophyta</taxon>
        <taxon>Spermatophyta</taxon>
        <taxon>Magnoliopsida</taxon>
        <taxon>eudicotyledons</taxon>
        <taxon>Gunneridae</taxon>
        <taxon>Pentapetalae</taxon>
        <taxon>Caryophyllales</taxon>
        <taxon>Cactineae</taxon>
        <taxon>Cactaceae</taxon>
        <taxon>Cactoideae</taxon>
        <taxon>Echinocereeae</taxon>
        <taxon>Carnegiea</taxon>
    </lineage>
</organism>
<keyword evidence="1" id="KW-0677">Repeat</keyword>
<feature type="domain" description="EF-hand" evidence="3">
    <location>
        <begin position="133"/>
        <end position="168"/>
    </location>
</feature>
<name>A0A9Q1JRI1_9CARY</name>
<proteinExistence type="predicted"/>
<dbReference type="InterPro" id="IPR011992">
    <property type="entry name" value="EF-hand-dom_pair"/>
</dbReference>
<dbReference type="InterPro" id="IPR002048">
    <property type="entry name" value="EF_hand_dom"/>
</dbReference>
<evidence type="ECO:0000313" key="5">
    <source>
        <dbReference type="Proteomes" id="UP001153076"/>
    </source>
</evidence>
<dbReference type="SMART" id="SM00054">
    <property type="entry name" value="EFh"/>
    <property type="match status" value="2"/>
</dbReference>
<dbReference type="Pfam" id="PF13499">
    <property type="entry name" value="EF-hand_7"/>
    <property type="match status" value="1"/>
</dbReference>
<evidence type="ECO:0000259" key="3">
    <source>
        <dbReference type="PROSITE" id="PS50222"/>
    </source>
</evidence>
<dbReference type="Gene3D" id="1.10.238.10">
    <property type="entry name" value="EF-hand"/>
    <property type="match status" value="1"/>
</dbReference>
<dbReference type="InterPro" id="IPR050230">
    <property type="entry name" value="CALM/Myosin/TropC-like"/>
</dbReference>
<dbReference type="PANTHER" id="PTHR23048:SF0">
    <property type="entry name" value="CALMODULIN LIKE 3"/>
    <property type="match status" value="1"/>
</dbReference>
<dbReference type="OrthoDB" id="26525at2759"/>
<accession>A0A9Q1JRI1</accession>
<dbReference type="SUPFAM" id="SSF47473">
    <property type="entry name" value="EF-hand"/>
    <property type="match status" value="1"/>
</dbReference>
<dbReference type="PROSITE" id="PS50222">
    <property type="entry name" value="EF_HAND_2"/>
    <property type="match status" value="2"/>
</dbReference>
<feature type="region of interest" description="Disordered" evidence="2">
    <location>
        <begin position="1"/>
        <end position="31"/>
    </location>
</feature>
<dbReference type="PANTHER" id="PTHR23048">
    <property type="entry name" value="MYOSIN LIGHT CHAIN 1, 3"/>
    <property type="match status" value="1"/>
</dbReference>
<evidence type="ECO:0000256" key="1">
    <source>
        <dbReference type="ARBA" id="ARBA00022737"/>
    </source>
</evidence>
<feature type="domain" description="EF-hand" evidence="3">
    <location>
        <begin position="62"/>
        <end position="97"/>
    </location>
</feature>
<gene>
    <name evidence="4" type="ORF">Cgig2_006452</name>
</gene>
<feature type="compositionally biased region" description="Low complexity" evidence="2">
    <location>
        <begin position="9"/>
        <end position="28"/>
    </location>
</feature>
<evidence type="ECO:0000256" key="2">
    <source>
        <dbReference type="SAM" id="MobiDB-lite"/>
    </source>
</evidence>
<keyword evidence="5" id="KW-1185">Reference proteome</keyword>
<dbReference type="GO" id="GO:0005509">
    <property type="term" value="F:calcium ion binding"/>
    <property type="evidence" value="ECO:0007669"/>
    <property type="project" value="InterPro"/>
</dbReference>
<dbReference type="Proteomes" id="UP001153076">
    <property type="component" value="Unassembled WGS sequence"/>
</dbReference>
<reference evidence="4" key="1">
    <citation type="submission" date="2022-04" db="EMBL/GenBank/DDBJ databases">
        <title>Carnegiea gigantea Genome sequencing and assembly v2.</title>
        <authorList>
            <person name="Copetti D."/>
            <person name="Sanderson M.J."/>
            <person name="Burquez A."/>
            <person name="Wojciechowski M.F."/>
        </authorList>
    </citation>
    <scope>NUCLEOTIDE SEQUENCE</scope>
    <source>
        <strain evidence="4">SGP5-SGP5p</strain>
        <tissue evidence="4">Aerial part</tissue>
    </source>
</reference>
<comment type="caution">
    <text evidence="4">The sequence shown here is derived from an EMBL/GenBank/DDBJ whole genome shotgun (WGS) entry which is preliminary data.</text>
</comment>
<dbReference type="FunFam" id="1.10.238.10:FF:000527">
    <property type="entry name" value="Calmodulin-3"/>
    <property type="match status" value="1"/>
</dbReference>
<protein>
    <recommendedName>
        <fullName evidence="3">EF-hand domain-containing protein</fullName>
    </recommendedName>
</protein>
<evidence type="ECO:0000313" key="4">
    <source>
        <dbReference type="EMBL" id="KAJ8429761.1"/>
    </source>
</evidence>
<dbReference type="AlphaFoldDB" id="A0A9Q1JRI1"/>